<feature type="compositionally biased region" description="Low complexity" evidence="2">
    <location>
        <begin position="264"/>
        <end position="277"/>
    </location>
</feature>
<feature type="compositionally biased region" description="Low complexity" evidence="2">
    <location>
        <begin position="875"/>
        <end position="889"/>
    </location>
</feature>
<evidence type="ECO:0000313" key="4">
    <source>
        <dbReference type="Proteomes" id="UP000274922"/>
    </source>
</evidence>
<proteinExistence type="predicted"/>
<keyword evidence="4" id="KW-1185">Reference proteome</keyword>
<dbReference type="OrthoDB" id="2150254at2759"/>
<evidence type="ECO:0000256" key="2">
    <source>
        <dbReference type="SAM" id="MobiDB-lite"/>
    </source>
</evidence>
<name>A0A4P9X7I0_9FUNG</name>
<dbReference type="AlphaFoldDB" id="A0A4P9X7I0"/>
<evidence type="ECO:0000256" key="1">
    <source>
        <dbReference type="SAM" id="Coils"/>
    </source>
</evidence>
<dbReference type="Gene3D" id="3.30.559.30">
    <property type="entry name" value="Nonribosomal peptide synthetase, condensation domain"/>
    <property type="match status" value="1"/>
</dbReference>
<feature type="coiled-coil region" evidence="1">
    <location>
        <begin position="533"/>
        <end position="581"/>
    </location>
</feature>
<feature type="region of interest" description="Disordered" evidence="2">
    <location>
        <begin position="158"/>
        <end position="183"/>
    </location>
</feature>
<sequence>MSHSPVPLGGGGAASPHGSSSSFRPHKAASLAAPAATGGSRPHGLDGNGAPSLGGKDVVIPPIPQQNTRSPTRSSTPTPAAGSPLPPTASMAARSPKRRAATPVATGTAAGTTPSPSSVGWRHVARSDVTSGLIGLRDEPSRPTTAVSVAASVATAASTGGKRVPRHMVPTASSSRKMAPRLARPMPSPQVAALMAGARAGDLAHSLDALDSRADDADDDASDDDAAAHGPPRYEPTAYQTWVWHAQRGSPEADADTETDAGTRRGSPTSPTSPTAAAAGDYQLAKVACVPGPLEVMPWGLVVNYLRWRYPILTTVFHKNQRILDADLHAYYARDDWRHADPMAFVQVMPLASLMPGTARGAEDAHGHGGDAADAAGADAAGESPAVVALRVEAFVRGMQPRSDDAFQVLLLTAPPGATDAAMSSSYVVFMASEAILDRVALTHLIRTAFRLYHYVLAPDLVAPLSLPAGAARDTAGLPQRWTARLAQASATWLGPIRTDWVARALDRAGPSPKQVSAARGFWQSQRQYVTDVVLTEQEQSSLERRLRRLDNEQRVLINTIASLTKQETTIRDELAEARQRRVAIEQAQYATHDRVTAFVHPETGENVVIARSLRDALVTGTLGTLAGLFAKHGVAPETVAALRPYSDTMEAFASLGETELNQTALLTRERRQIAALADYTRNRIYEAIQEQSKVRFTVERTIRKATRDLEAVSASLQARMAQLDRVEHARMTVREELHPAVASTRIEALRLVVSLDELAERADTPYGFVPVVLNAETTQRLRTWTEGWANRLRQTRALRGTGSAATAASTAADEDNEMDVDTYAYDVAPATSGSATTLWSPEIACLAAFAILMKHVTGQSQFLMGMASLPPLEARPASGEPAAPAASTGGRGSVTAAPRPPPDVLTVGPETRVLPLKFDVSKPDRLFRGFFEHVAGTVERARGYVDELSAALPEGLATPIQYEFWRLQTLEALAVHGIAPEDLLGEVHVLRHREATTDSPPETSDGASAATQAPFTLLEVERSQPYDLKLVLFETRDGIVGGFKFRRATIRPEQAEKWKDKLDAILGGIDSGMKDLTIAAMISRFYQEFWRSSQSPLTSQISMRSDSRQSGSLQPLALHQVCTSLSQLHAS</sequence>
<protein>
    <submittedName>
        <fullName evidence="3">Uncharacterized protein</fullName>
    </submittedName>
</protein>
<feature type="compositionally biased region" description="Acidic residues" evidence="2">
    <location>
        <begin position="216"/>
        <end position="225"/>
    </location>
</feature>
<dbReference type="EMBL" id="ML014182">
    <property type="protein sequence ID" value="RKP01178.1"/>
    <property type="molecule type" value="Genomic_DNA"/>
</dbReference>
<organism evidence="3 4">
    <name type="scientific">Caulochytrium protostelioides</name>
    <dbReference type="NCBI Taxonomy" id="1555241"/>
    <lineage>
        <taxon>Eukaryota</taxon>
        <taxon>Fungi</taxon>
        <taxon>Fungi incertae sedis</taxon>
        <taxon>Chytridiomycota</taxon>
        <taxon>Chytridiomycota incertae sedis</taxon>
        <taxon>Chytridiomycetes</taxon>
        <taxon>Caulochytriales</taxon>
        <taxon>Caulochytriaceae</taxon>
        <taxon>Caulochytrium</taxon>
    </lineage>
</organism>
<feature type="region of interest" description="Disordered" evidence="2">
    <location>
        <begin position="1"/>
        <end position="120"/>
    </location>
</feature>
<keyword evidence="1" id="KW-0175">Coiled coil</keyword>
<reference evidence="4" key="1">
    <citation type="journal article" date="2018" name="Nat. Microbiol.">
        <title>Leveraging single-cell genomics to expand the fungal tree of life.</title>
        <authorList>
            <person name="Ahrendt S.R."/>
            <person name="Quandt C.A."/>
            <person name="Ciobanu D."/>
            <person name="Clum A."/>
            <person name="Salamov A."/>
            <person name="Andreopoulos B."/>
            <person name="Cheng J.F."/>
            <person name="Woyke T."/>
            <person name="Pelin A."/>
            <person name="Henrissat B."/>
            <person name="Reynolds N.K."/>
            <person name="Benny G.L."/>
            <person name="Smith M.E."/>
            <person name="James T.Y."/>
            <person name="Grigoriev I.V."/>
        </authorList>
    </citation>
    <scope>NUCLEOTIDE SEQUENCE [LARGE SCALE GENOMIC DNA]</scope>
    <source>
        <strain evidence="4">ATCC 52028</strain>
    </source>
</reference>
<feature type="region of interest" description="Disordered" evidence="2">
    <location>
        <begin position="247"/>
        <end position="277"/>
    </location>
</feature>
<feature type="compositionally biased region" description="Low complexity" evidence="2">
    <location>
        <begin position="68"/>
        <end position="83"/>
    </location>
</feature>
<feature type="region of interest" description="Disordered" evidence="2">
    <location>
        <begin position="875"/>
        <end position="907"/>
    </location>
</feature>
<feature type="compositionally biased region" description="Low complexity" evidence="2">
    <location>
        <begin position="14"/>
        <end position="36"/>
    </location>
</feature>
<feature type="compositionally biased region" description="Low complexity" evidence="2">
    <location>
        <begin position="101"/>
        <end position="119"/>
    </location>
</feature>
<accession>A0A4P9X7I0</accession>
<feature type="region of interest" description="Disordered" evidence="2">
    <location>
        <begin position="213"/>
        <end position="234"/>
    </location>
</feature>
<gene>
    <name evidence="3" type="ORF">CXG81DRAFT_18998</name>
</gene>
<evidence type="ECO:0000313" key="3">
    <source>
        <dbReference type="EMBL" id="RKP01178.1"/>
    </source>
</evidence>
<dbReference type="Proteomes" id="UP000274922">
    <property type="component" value="Unassembled WGS sequence"/>
</dbReference>